<protein>
    <recommendedName>
        <fullName evidence="3">NF-kappa-B-activating protein C-terminal domain-containing protein</fullName>
    </recommendedName>
</protein>
<evidence type="ECO:0000313" key="6">
    <source>
        <dbReference type="Proteomes" id="UP000070412"/>
    </source>
</evidence>
<dbReference type="GO" id="GO:0010468">
    <property type="term" value="P:regulation of gene expression"/>
    <property type="evidence" value="ECO:0007669"/>
    <property type="project" value="TreeGrafter"/>
</dbReference>
<comment type="similarity">
    <text evidence="1">Belongs to the NKAP family.</text>
</comment>
<proteinExistence type="inferred from homology"/>
<name>A0A834VBA2_SARSC</name>
<organism evidence="4">
    <name type="scientific">Sarcoptes scabiei</name>
    <name type="common">Itch mite</name>
    <name type="synonym">Acarus scabiei</name>
    <dbReference type="NCBI Taxonomy" id="52283"/>
    <lineage>
        <taxon>Eukaryota</taxon>
        <taxon>Metazoa</taxon>
        <taxon>Ecdysozoa</taxon>
        <taxon>Arthropoda</taxon>
        <taxon>Chelicerata</taxon>
        <taxon>Arachnida</taxon>
        <taxon>Acari</taxon>
        <taxon>Acariformes</taxon>
        <taxon>Sarcoptiformes</taxon>
        <taxon>Astigmata</taxon>
        <taxon>Psoroptidia</taxon>
        <taxon>Sarcoptoidea</taxon>
        <taxon>Sarcoptidae</taxon>
        <taxon>Sarcoptinae</taxon>
        <taxon>Sarcoptes</taxon>
    </lineage>
</organism>
<keyword evidence="6" id="KW-1185">Reference proteome</keyword>
<dbReference type="OrthoDB" id="273141at2759"/>
<feature type="region of interest" description="Disordered" evidence="2">
    <location>
        <begin position="77"/>
        <end position="151"/>
    </location>
</feature>
<dbReference type="AlphaFoldDB" id="A0A834VBA2"/>
<evidence type="ECO:0000313" key="5">
    <source>
        <dbReference type="EnsemblMetazoa" id="KAF7490396.1"/>
    </source>
</evidence>
<dbReference type="EnsemblMetazoa" id="SSS_7871s_mrna">
    <property type="protein sequence ID" value="KAF7490396.1"/>
    <property type="gene ID" value="SSS_7871"/>
</dbReference>
<dbReference type="GO" id="GO:0003682">
    <property type="term" value="F:chromatin binding"/>
    <property type="evidence" value="ECO:0007669"/>
    <property type="project" value="InterPro"/>
</dbReference>
<reference evidence="6" key="1">
    <citation type="journal article" date="2020" name="PLoS Negl. Trop. Dis.">
        <title>High-quality nuclear genome for Sarcoptes scabiei-A critical resource for a neglected parasite.</title>
        <authorList>
            <person name="Korhonen P.K."/>
            <person name="Gasser R.B."/>
            <person name="Ma G."/>
            <person name="Wang T."/>
            <person name="Stroehlein A.J."/>
            <person name="Young N.D."/>
            <person name="Ang C.S."/>
            <person name="Fernando D.D."/>
            <person name="Lu H.C."/>
            <person name="Taylor S."/>
            <person name="Reynolds S.L."/>
            <person name="Mofiz E."/>
            <person name="Najaraj S.H."/>
            <person name="Gowda H."/>
            <person name="Madugundu A."/>
            <person name="Renuse S."/>
            <person name="Holt D."/>
            <person name="Pandey A."/>
            <person name="Papenfuss A.T."/>
            <person name="Fischer K."/>
        </authorList>
    </citation>
    <scope>NUCLEOTIDE SEQUENCE [LARGE SCALE GENOMIC DNA]</scope>
</reference>
<dbReference type="PANTHER" id="PTHR13087">
    <property type="entry name" value="NF-KAPPA B ACTIVATING PROTEIN"/>
    <property type="match status" value="1"/>
</dbReference>
<evidence type="ECO:0000313" key="4">
    <source>
        <dbReference type="EMBL" id="KAF7490396.1"/>
    </source>
</evidence>
<accession>A0A834VBA2</accession>
<evidence type="ECO:0000256" key="2">
    <source>
        <dbReference type="SAM" id="MobiDB-lite"/>
    </source>
</evidence>
<reference evidence="4" key="2">
    <citation type="submission" date="2020-01" db="EMBL/GenBank/DDBJ databases">
        <authorList>
            <person name="Korhonen P.K.K."/>
            <person name="Guangxu M.G."/>
            <person name="Wang T.W."/>
            <person name="Stroehlein A.J.S."/>
            <person name="Young N.D."/>
            <person name="Ang C.-S.A."/>
            <person name="Fernando D.W.F."/>
            <person name="Lu H.L."/>
            <person name="Taylor S.T."/>
            <person name="Ehtesham M.E.M."/>
            <person name="Najaraj S.H.N."/>
            <person name="Harsha G.H.G."/>
            <person name="Madugundu A.M."/>
            <person name="Renuse S.R."/>
            <person name="Holt D.H."/>
            <person name="Pandey A.P."/>
            <person name="Papenfuss A.P."/>
            <person name="Gasser R.B.G."/>
            <person name="Fischer K.F."/>
        </authorList>
    </citation>
    <scope>NUCLEOTIDE SEQUENCE</scope>
    <source>
        <strain evidence="4">SSS_KF_BRIS2020</strain>
    </source>
</reference>
<dbReference type="InterPro" id="IPR009269">
    <property type="entry name" value="NKAP_C"/>
</dbReference>
<feature type="domain" description="NF-kappa-B-activating protein C-terminal" evidence="3">
    <location>
        <begin position="202"/>
        <end position="301"/>
    </location>
</feature>
<sequence length="308" mass="35786">MLNILSDEVKEMSRSDYHSSNHHHHRYSSHENGYPGSAKDDRQVFICENVILIEFYFNSKDYWIKRRKLRESIGKYGSKNIWNSSPEPSDEENNMDDNVSKVVNADRVSKHKESKRKDGGKHKSKKEKKKKHKSKHKRHHRSSSESSKEYNLSNIGELKFRTTEEEEFVREFNEKRKLNDLNDEDKDGIGSLHNSSIELNDKDFGKALLPGEGAAMAAYVTEGKRIPRRGEIGLTSDQIASFEEVGYVMSGSRHRRMEAVRIRKENQIYSADEKRALAMFNKEERSKREAKILTQFKKMIQSKQSSNG</sequence>
<reference evidence="5" key="3">
    <citation type="submission" date="2022-06" db="UniProtKB">
        <authorList>
            <consortium name="EnsemblMetazoa"/>
        </authorList>
    </citation>
    <scope>IDENTIFICATION</scope>
</reference>
<dbReference type="Pfam" id="PF06047">
    <property type="entry name" value="Nkap_C"/>
    <property type="match status" value="1"/>
</dbReference>
<dbReference type="PANTHER" id="PTHR13087:SF0">
    <property type="entry name" value="NFKB ACTIVATING PROTEIN LIKE"/>
    <property type="match status" value="1"/>
</dbReference>
<dbReference type="EMBL" id="WVUK01000062">
    <property type="protein sequence ID" value="KAF7490396.1"/>
    <property type="molecule type" value="Genomic_DNA"/>
</dbReference>
<evidence type="ECO:0000259" key="3">
    <source>
        <dbReference type="Pfam" id="PF06047"/>
    </source>
</evidence>
<dbReference type="Proteomes" id="UP000070412">
    <property type="component" value="Unassembled WGS sequence"/>
</dbReference>
<dbReference type="InterPro" id="IPR040466">
    <property type="entry name" value="NKAP"/>
</dbReference>
<gene>
    <name evidence="4" type="ORF">SSS_7871</name>
</gene>
<evidence type="ECO:0000256" key="1">
    <source>
        <dbReference type="ARBA" id="ARBA00009313"/>
    </source>
</evidence>
<feature type="region of interest" description="Disordered" evidence="2">
    <location>
        <begin position="13"/>
        <end position="35"/>
    </location>
</feature>
<dbReference type="GO" id="GO:0005634">
    <property type="term" value="C:nucleus"/>
    <property type="evidence" value="ECO:0007669"/>
    <property type="project" value="TreeGrafter"/>
</dbReference>
<feature type="compositionally biased region" description="Basic residues" evidence="2">
    <location>
        <begin position="109"/>
        <end position="141"/>
    </location>
</feature>